<protein>
    <submittedName>
        <fullName evidence="2">Uncharacterized protein</fullName>
    </submittedName>
</protein>
<organism evidence="2 3">
    <name type="scientific">Rotaria sordida</name>
    <dbReference type="NCBI Taxonomy" id="392033"/>
    <lineage>
        <taxon>Eukaryota</taxon>
        <taxon>Metazoa</taxon>
        <taxon>Spiralia</taxon>
        <taxon>Gnathifera</taxon>
        <taxon>Rotifera</taxon>
        <taxon>Eurotatoria</taxon>
        <taxon>Bdelloidea</taxon>
        <taxon>Philodinida</taxon>
        <taxon>Philodinidae</taxon>
        <taxon>Rotaria</taxon>
    </lineage>
</organism>
<evidence type="ECO:0000313" key="2">
    <source>
        <dbReference type="EMBL" id="CAF4307806.1"/>
    </source>
</evidence>
<keyword evidence="1" id="KW-0812">Transmembrane</keyword>
<sequence length="70" mass="7915">MQKRIQENTMSVQSDIINLVINESEPLISPDIKKKSHMSWIMAAGLLVNAAMGVSFMFNKIFFALCLKNK</sequence>
<proteinExistence type="predicted"/>
<feature type="transmembrane region" description="Helical" evidence="1">
    <location>
        <begin position="40"/>
        <end position="67"/>
    </location>
</feature>
<dbReference type="EMBL" id="CAJOBE010035448">
    <property type="protein sequence ID" value="CAF4307806.1"/>
    <property type="molecule type" value="Genomic_DNA"/>
</dbReference>
<dbReference type="Proteomes" id="UP000663874">
    <property type="component" value="Unassembled WGS sequence"/>
</dbReference>
<name>A0A820IE99_9BILA</name>
<evidence type="ECO:0000256" key="1">
    <source>
        <dbReference type="SAM" id="Phobius"/>
    </source>
</evidence>
<dbReference type="AlphaFoldDB" id="A0A820IE99"/>
<evidence type="ECO:0000313" key="3">
    <source>
        <dbReference type="Proteomes" id="UP000663874"/>
    </source>
</evidence>
<gene>
    <name evidence="2" type="ORF">FNK824_LOCUS40888</name>
</gene>
<accession>A0A820IE99</accession>
<keyword evidence="1" id="KW-0472">Membrane</keyword>
<reference evidence="2" key="1">
    <citation type="submission" date="2021-02" db="EMBL/GenBank/DDBJ databases">
        <authorList>
            <person name="Nowell W R."/>
        </authorList>
    </citation>
    <scope>NUCLEOTIDE SEQUENCE</scope>
</reference>
<keyword evidence="1" id="KW-1133">Transmembrane helix</keyword>
<comment type="caution">
    <text evidence="2">The sequence shown here is derived from an EMBL/GenBank/DDBJ whole genome shotgun (WGS) entry which is preliminary data.</text>
</comment>